<dbReference type="Pfam" id="PF20153">
    <property type="entry name" value="DUF6535"/>
    <property type="match status" value="1"/>
</dbReference>
<dbReference type="STRING" id="1314776.A0A165ZMF9"/>
<feature type="region of interest" description="Disordered" evidence="1">
    <location>
        <begin position="1"/>
        <end position="38"/>
    </location>
</feature>
<evidence type="ECO:0000256" key="2">
    <source>
        <dbReference type="SAM" id="Phobius"/>
    </source>
</evidence>
<keyword evidence="2" id="KW-0472">Membrane</keyword>
<feature type="region of interest" description="Disordered" evidence="1">
    <location>
        <begin position="962"/>
        <end position="1017"/>
    </location>
</feature>
<feature type="transmembrane region" description="Helical" evidence="2">
    <location>
        <begin position="136"/>
        <end position="160"/>
    </location>
</feature>
<feature type="region of interest" description="Disordered" evidence="1">
    <location>
        <begin position="331"/>
        <end position="354"/>
    </location>
</feature>
<accession>A0A165ZMF9</accession>
<feature type="compositionally biased region" description="Basic residues" evidence="1">
    <location>
        <begin position="1"/>
        <end position="18"/>
    </location>
</feature>
<sequence length="1017" mass="115655">MSLRSRRSRSPRFKRRKSTVVESTGMEDRPPDPISSSPSKFDQLLELINWQNYLISKQSRALYAQNEGIQAELRAQLHTMNKQTTMLQALETDATKDDKAYEGRKLGDAQTWNALDKETLAKIKVMVEEWREVMQISLVFIALFLTVVTAFISPVIQIFTTPPDSSSGSKAPLPTVPTQLVALFYYLALITSISNSVLCVLGMQWGARLIATPLGKTNLERALARERRMLSAEGKMRYLMGVLVWTLLISIGFFVLGFLIQLWELTFSFAGSAPILIVGGVLVTGLSLVILGIISVTTLHAALTDNSPFESPLSNAMKPLLRWIRRRVQKQGHRQTEGHMDMSRRGEPKGTTDTQDVGALIRWKKDDAPDMLALKTYAKLVLSTNDVEVLERAVPSFEFGEWYAARHSLLPVFDALRERFLATDTSFRVKETVHKQLVYMKDWEGWKDRGEWRKDLKANELTRWCQDQCCELIDSSSGSRRDFFPPFALFASLEEDNDDLRQLASYSNEECVARILCTFDSDEELGDRKAIFRRAVMACDRLVSDGRTDDVTAILSYVHRGSVLRSLIRNPDLWWFRIRELATFIVKANEFEILYEMSDFFSNLPEMSLVSDDDDPLLVCEFLEDIIRNSPSNFATPHSLDLSPVLDFVDQNSLFKRYSKTLIYYLDQGGLDNLSDLQPALKLWENCRDVHNDVGTADEVVTFYENYHYCFISLPPLSSNECDDLAHNICALMTIPTDDLPNKNFKRPILELSDLDDQQKQAVVTSILSKAQRSDFVTLLIKKSHLPWNRVQDLVLSAAKDHELEILSAMSDSRAFDDLGNHVAAMLNFLGCLIPSLPSDVCVPSSFDLSSVVLNITRRKRDRQAWRKHSDTIIFYLDHGAFDQIRSNYLDDAAHLFNICTVDSQKMKKWKDEERTSEHTRQRAMFYREKLKARAAQDPDSALAAILRPYFPEGFDQPPPVVTDEPQLSQKQAAPTSRFQKWRNTFRNAPPSTTLLDNGSDIELGTTGGLDVDEDRT</sequence>
<dbReference type="EMBL" id="KV428181">
    <property type="protein sequence ID" value="KZT34450.1"/>
    <property type="molecule type" value="Genomic_DNA"/>
</dbReference>
<dbReference type="Proteomes" id="UP000076798">
    <property type="component" value="Unassembled WGS sequence"/>
</dbReference>
<reference evidence="4 5" key="1">
    <citation type="journal article" date="2016" name="Mol. Biol. Evol.">
        <title>Comparative Genomics of Early-Diverging Mushroom-Forming Fungi Provides Insights into the Origins of Lignocellulose Decay Capabilities.</title>
        <authorList>
            <person name="Nagy L.G."/>
            <person name="Riley R."/>
            <person name="Tritt A."/>
            <person name="Adam C."/>
            <person name="Daum C."/>
            <person name="Floudas D."/>
            <person name="Sun H."/>
            <person name="Yadav J.S."/>
            <person name="Pangilinan J."/>
            <person name="Larsson K.H."/>
            <person name="Matsuura K."/>
            <person name="Barry K."/>
            <person name="Labutti K."/>
            <person name="Kuo R."/>
            <person name="Ohm R.A."/>
            <person name="Bhattacharya S.S."/>
            <person name="Shirouzu T."/>
            <person name="Yoshinaga Y."/>
            <person name="Martin F.M."/>
            <person name="Grigoriev I.V."/>
            <person name="Hibbett D.S."/>
        </authorList>
    </citation>
    <scope>NUCLEOTIDE SEQUENCE [LARGE SCALE GENOMIC DNA]</scope>
    <source>
        <strain evidence="4 5">HHB10207 ss-3</strain>
    </source>
</reference>
<evidence type="ECO:0000259" key="3">
    <source>
        <dbReference type="Pfam" id="PF20153"/>
    </source>
</evidence>
<dbReference type="InterPro" id="IPR045338">
    <property type="entry name" value="DUF6535"/>
</dbReference>
<keyword evidence="5" id="KW-1185">Reference proteome</keyword>
<dbReference type="AlphaFoldDB" id="A0A165ZMF9"/>
<feature type="transmembrane region" description="Helical" evidence="2">
    <location>
        <begin position="180"/>
        <end position="201"/>
    </location>
</feature>
<evidence type="ECO:0000313" key="4">
    <source>
        <dbReference type="EMBL" id="KZT34450.1"/>
    </source>
</evidence>
<feature type="transmembrane region" description="Helical" evidence="2">
    <location>
        <begin position="275"/>
        <end position="303"/>
    </location>
</feature>
<proteinExistence type="predicted"/>
<name>A0A165ZMF9_9AGAM</name>
<feature type="domain" description="DUF6535" evidence="3">
    <location>
        <begin position="112"/>
        <end position="264"/>
    </location>
</feature>
<protein>
    <recommendedName>
        <fullName evidence="3">DUF6535 domain-containing protein</fullName>
    </recommendedName>
</protein>
<dbReference type="OrthoDB" id="3235960at2759"/>
<feature type="transmembrane region" description="Helical" evidence="2">
    <location>
        <begin position="238"/>
        <end position="263"/>
    </location>
</feature>
<gene>
    <name evidence="4" type="ORF">SISSUDRAFT_1065321</name>
</gene>
<keyword evidence="2" id="KW-1133">Transmembrane helix</keyword>
<feature type="compositionally biased region" description="Polar residues" evidence="1">
    <location>
        <begin position="966"/>
        <end position="997"/>
    </location>
</feature>
<evidence type="ECO:0000313" key="5">
    <source>
        <dbReference type="Proteomes" id="UP000076798"/>
    </source>
</evidence>
<feature type="compositionally biased region" description="Basic and acidic residues" evidence="1">
    <location>
        <begin position="334"/>
        <end position="350"/>
    </location>
</feature>
<evidence type="ECO:0000256" key="1">
    <source>
        <dbReference type="SAM" id="MobiDB-lite"/>
    </source>
</evidence>
<organism evidence="4 5">
    <name type="scientific">Sistotremastrum suecicum HHB10207 ss-3</name>
    <dbReference type="NCBI Taxonomy" id="1314776"/>
    <lineage>
        <taxon>Eukaryota</taxon>
        <taxon>Fungi</taxon>
        <taxon>Dikarya</taxon>
        <taxon>Basidiomycota</taxon>
        <taxon>Agaricomycotina</taxon>
        <taxon>Agaricomycetes</taxon>
        <taxon>Sistotremastrales</taxon>
        <taxon>Sistotremastraceae</taxon>
        <taxon>Sistotremastrum</taxon>
    </lineage>
</organism>
<keyword evidence="2" id="KW-0812">Transmembrane</keyword>